<dbReference type="SUPFAM" id="SSF57667">
    <property type="entry name" value="beta-beta-alpha zinc fingers"/>
    <property type="match status" value="1"/>
</dbReference>
<dbReference type="Gene3D" id="4.10.240.10">
    <property type="entry name" value="Zn(2)-C6 fungal-type DNA-binding domain"/>
    <property type="match status" value="1"/>
</dbReference>
<organism evidence="11 12">
    <name type="scientific">Penicillium polonicum</name>
    <dbReference type="NCBI Taxonomy" id="60169"/>
    <lineage>
        <taxon>Eukaryota</taxon>
        <taxon>Fungi</taxon>
        <taxon>Dikarya</taxon>
        <taxon>Ascomycota</taxon>
        <taxon>Pezizomycotina</taxon>
        <taxon>Eurotiomycetes</taxon>
        <taxon>Eurotiomycetidae</taxon>
        <taxon>Eurotiales</taxon>
        <taxon>Aspergillaceae</taxon>
        <taxon>Penicillium</taxon>
    </lineage>
</organism>
<evidence type="ECO:0000256" key="3">
    <source>
        <dbReference type="ARBA" id="ARBA00023015"/>
    </source>
</evidence>
<feature type="compositionally biased region" description="Basic and acidic residues" evidence="8">
    <location>
        <begin position="178"/>
        <end position="189"/>
    </location>
</feature>
<reference evidence="12" key="1">
    <citation type="journal article" date="2017" name="Nat. Microbiol.">
        <title>Global analysis of biosynthetic gene clusters reveals vast potential of secondary metabolite production in Penicillium species.</title>
        <authorList>
            <person name="Nielsen J.C."/>
            <person name="Grijseels S."/>
            <person name="Prigent S."/>
            <person name="Ji B."/>
            <person name="Dainat J."/>
            <person name="Nielsen K.F."/>
            <person name="Frisvad J.C."/>
            <person name="Workman M."/>
            <person name="Nielsen J."/>
        </authorList>
    </citation>
    <scope>NUCLEOTIDE SEQUENCE [LARGE SCALE GENOMIC DNA]</scope>
    <source>
        <strain evidence="12">IBT 4502</strain>
    </source>
</reference>
<dbReference type="EMBL" id="MDYM01000011">
    <property type="protein sequence ID" value="OQD62837.1"/>
    <property type="molecule type" value="Genomic_DNA"/>
</dbReference>
<dbReference type="Pfam" id="PF04082">
    <property type="entry name" value="Fungal_trans"/>
    <property type="match status" value="1"/>
</dbReference>
<feature type="domain" description="C2H2-type" evidence="10">
    <location>
        <begin position="69"/>
        <end position="98"/>
    </location>
</feature>
<evidence type="ECO:0000256" key="4">
    <source>
        <dbReference type="ARBA" id="ARBA00023125"/>
    </source>
</evidence>
<dbReference type="Pfam" id="PF00096">
    <property type="entry name" value="zf-C2H2"/>
    <property type="match status" value="1"/>
</dbReference>
<dbReference type="AlphaFoldDB" id="A0A1V6NE41"/>
<feature type="region of interest" description="Disordered" evidence="8">
    <location>
        <begin position="165"/>
        <end position="193"/>
    </location>
</feature>
<evidence type="ECO:0000256" key="5">
    <source>
        <dbReference type="ARBA" id="ARBA00023163"/>
    </source>
</evidence>
<evidence type="ECO:0008006" key="13">
    <source>
        <dbReference type="Google" id="ProtNLM"/>
    </source>
</evidence>
<keyword evidence="7" id="KW-0863">Zinc-finger</keyword>
<dbReference type="PROSITE" id="PS00463">
    <property type="entry name" value="ZN2_CY6_FUNGAL_1"/>
    <property type="match status" value="1"/>
</dbReference>
<dbReference type="PROSITE" id="PS00028">
    <property type="entry name" value="ZINC_FINGER_C2H2_1"/>
    <property type="match status" value="2"/>
</dbReference>
<keyword evidence="1" id="KW-0479">Metal-binding</keyword>
<dbReference type="PANTHER" id="PTHR47660">
    <property type="entry name" value="TRANSCRIPTION FACTOR WITH C2H2 AND ZN(2)-CYS(6) DNA BINDING DOMAIN (EUROFUNG)-RELATED-RELATED"/>
    <property type="match status" value="1"/>
</dbReference>
<feature type="domain" description="C2H2-type" evidence="10">
    <location>
        <begin position="99"/>
        <end position="127"/>
    </location>
</feature>
<dbReference type="Proteomes" id="UP000191408">
    <property type="component" value="Unassembled WGS sequence"/>
</dbReference>
<dbReference type="CDD" id="cd00067">
    <property type="entry name" value="GAL4"/>
    <property type="match status" value="1"/>
</dbReference>
<keyword evidence="4" id="KW-0238">DNA-binding</keyword>
<name>A0A1V6NE41_PENPO</name>
<dbReference type="PROSITE" id="PS50048">
    <property type="entry name" value="ZN2_CY6_FUNGAL_2"/>
    <property type="match status" value="1"/>
</dbReference>
<dbReference type="STRING" id="60169.A0A1V6NE41"/>
<dbReference type="GO" id="GO:0008270">
    <property type="term" value="F:zinc ion binding"/>
    <property type="evidence" value="ECO:0007669"/>
    <property type="project" value="UniProtKB-KW"/>
</dbReference>
<keyword evidence="6" id="KW-0539">Nucleus</keyword>
<dbReference type="GO" id="GO:0006351">
    <property type="term" value="P:DNA-templated transcription"/>
    <property type="evidence" value="ECO:0007669"/>
    <property type="project" value="InterPro"/>
</dbReference>
<dbReference type="GO" id="GO:0003677">
    <property type="term" value="F:DNA binding"/>
    <property type="evidence" value="ECO:0007669"/>
    <property type="project" value="UniProtKB-KW"/>
</dbReference>
<dbReference type="InterPro" id="IPR007219">
    <property type="entry name" value="XnlR_reg_dom"/>
</dbReference>
<comment type="caution">
    <text evidence="11">The sequence shown here is derived from an EMBL/GenBank/DDBJ whole genome shotgun (WGS) entry which is preliminary data.</text>
</comment>
<sequence>MSLLFTVPRSGPNQPIASAGPRMISHVSGSREPFSSTSRSSHPVFDLMESLGDELDLSQYPITYNSHAFNCSFPGCNASYRRKEHLHRHERKHFQQQEFLCSKCGRQFGRSDTLRRHVRQRHGIIEPLKRAQRACKSCHAGKSRCEGGVPCDECLRRKIECSFSDPAGTAENQSPGSETHRASSMKHDQPQLQNTENAEHYIRLYFEAFHPSWPFIHKGSFDIRRETPFLVQSMIVIGLWATREPPAQSAAVELHDPIGRKNGMPQKHLELAVRVSGQ</sequence>
<dbReference type="SMART" id="SM00355">
    <property type="entry name" value="ZnF_C2H2"/>
    <property type="match status" value="2"/>
</dbReference>
<evidence type="ECO:0000256" key="8">
    <source>
        <dbReference type="SAM" id="MobiDB-lite"/>
    </source>
</evidence>
<dbReference type="SUPFAM" id="SSF57701">
    <property type="entry name" value="Zn2/Cys6 DNA-binding domain"/>
    <property type="match status" value="1"/>
</dbReference>
<evidence type="ECO:0000313" key="11">
    <source>
        <dbReference type="EMBL" id="OQD62837.1"/>
    </source>
</evidence>
<keyword evidence="12" id="KW-1185">Reference proteome</keyword>
<evidence type="ECO:0000256" key="1">
    <source>
        <dbReference type="ARBA" id="ARBA00022723"/>
    </source>
</evidence>
<evidence type="ECO:0000313" key="12">
    <source>
        <dbReference type="Proteomes" id="UP000191408"/>
    </source>
</evidence>
<evidence type="ECO:0000256" key="2">
    <source>
        <dbReference type="ARBA" id="ARBA00022833"/>
    </source>
</evidence>
<keyword evidence="5" id="KW-0804">Transcription</keyword>
<dbReference type="PANTHER" id="PTHR47660:SF7">
    <property type="entry name" value="TRANSCRIPTION FACTOR WITH C2H2 AND ZN(2)-CYS(6) DNA BINDING DOMAIN (EUROFUNG)"/>
    <property type="match status" value="1"/>
</dbReference>
<gene>
    <name evidence="11" type="ORF">PENPOL_c011G10631</name>
</gene>
<evidence type="ECO:0000256" key="6">
    <source>
        <dbReference type="ARBA" id="ARBA00023242"/>
    </source>
</evidence>
<evidence type="ECO:0000259" key="10">
    <source>
        <dbReference type="PROSITE" id="PS50157"/>
    </source>
</evidence>
<dbReference type="InterPro" id="IPR036864">
    <property type="entry name" value="Zn2-C6_fun-type_DNA-bd_sf"/>
</dbReference>
<feature type="domain" description="Zn(2)-C6 fungal-type" evidence="9">
    <location>
        <begin position="134"/>
        <end position="163"/>
    </location>
</feature>
<dbReference type="InterPro" id="IPR013087">
    <property type="entry name" value="Znf_C2H2_type"/>
</dbReference>
<evidence type="ECO:0000259" key="9">
    <source>
        <dbReference type="PROSITE" id="PS50048"/>
    </source>
</evidence>
<dbReference type="OrthoDB" id="10261408at2759"/>
<feature type="region of interest" description="Disordered" evidence="8">
    <location>
        <begin position="1"/>
        <end position="41"/>
    </location>
</feature>
<proteinExistence type="predicted"/>
<dbReference type="InterPro" id="IPR036236">
    <property type="entry name" value="Znf_C2H2_sf"/>
</dbReference>
<dbReference type="InterPro" id="IPR001138">
    <property type="entry name" value="Zn2Cys6_DnaBD"/>
</dbReference>
<feature type="compositionally biased region" description="Low complexity" evidence="8">
    <location>
        <begin position="28"/>
        <end position="41"/>
    </location>
</feature>
<dbReference type="GO" id="GO:0000981">
    <property type="term" value="F:DNA-binding transcription factor activity, RNA polymerase II-specific"/>
    <property type="evidence" value="ECO:0007669"/>
    <property type="project" value="InterPro"/>
</dbReference>
<keyword evidence="3" id="KW-0805">Transcription regulation</keyword>
<dbReference type="Pfam" id="PF00172">
    <property type="entry name" value="Zn_clus"/>
    <property type="match status" value="1"/>
</dbReference>
<dbReference type="CDD" id="cd12148">
    <property type="entry name" value="fungal_TF_MHR"/>
    <property type="match status" value="1"/>
</dbReference>
<dbReference type="PROSITE" id="PS50157">
    <property type="entry name" value="ZINC_FINGER_C2H2_2"/>
    <property type="match status" value="2"/>
</dbReference>
<dbReference type="Gene3D" id="3.30.160.60">
    <property type="entry name" value="Classic Zinc Finger"/>
    <property type="match status" value="2"/>
</dbReference>
<dbReference type="SMART" id="SM00066">
    <property type="entry name" value="GAL4"/>
    <property type="match status" value="1"/>
</dbReference>
<protein>
    <recommendedName>
        <fullName evidence="13">C2H2-type domain-containing protein</fullName>
    </recommendedName>
</protein>
<evidence type="ECO:0000256" key="7">
    <source>
        <dbReference type="PROSITE-ProRule" id="PRU00042"/>
    </source>
</evidence>
<keyword evidence="2" id="KW-0862">Zinc</keyword>
<accession>A0A1V6NE41</accession>